<evidence type="ECO:0000256" key="3">
    <source>
        <dbReference type="SAM" id="MobiDB-lite"/>
    </source>
</evidence>
<feature type="region of interest" description="Disordered" evidence="3">
    <location>
        <begin position="458"/>
        <end position="477"/>
    </location>
</feature>
<evidence type="ECO:0000256" key="2">
    <source>
        <dbReference type="ARBA" id="ARBA00022737"/>
    </source>
</evidence>
<proteinExistence type="predicted"/>
<sequence>MQWLPCSARSHDATITTSRFGHTAVCISGTGSVWGTDLVVVFGGVSYSDGEATLEHHAALSDVAVLQAEADVWFAPQVSASAPSADGPSGGLPEARAFHCAAAVDRRMYVFGGHVLSYDPEHHKKRRRFFNDLWCLDTATNRVVLFGGERDAGVLDDLWTFKGADGSEPAKWTQIRLRPSPAGRFGHAMAGCGSRLAVFGGCLDASGLLSFSRTYVQCNELWVLDLATFSWHRVEAPEGVTPHAGPASPDDPALHAALAAAQQQYLADGQPLAAAAAPPPPGAPPPVLLLPCERMCHSMAAAGGRLLLVGGRKREGICPESWWLAMGPDNLTPALTVPPPAAVSAALRSGAAASLDQLRAAVGLHPAASPPPPPAAAEPADPLQALAALGRQLAAADGGGPGGPGGGPDAAAAAAVARARRHLACCAAEQLRLDQLPLVLSDCQGLLRARSAAAWAGLEAETRQQQPADGAAPPPPPDLAVLAAYVSSVSHPLVGRRPEELRLGDAPELLAVYRSLVLAAGTSGGGAGGGPGSGGGGALAAVAAAVVGGGRA</sequence>
<dbReference type="EMBL" id="LSYV01000013">
    <property type="protein sequence ID" value="KXZ51500.1"/>
    <property type="molecule type" value="Genomic_DNA"/>
</dbReference>
<keyword evidence="5" id="KW-1185">Reference proteome</keyword>
<keyword evidence="1" id="KW-0880">Kelch repeat</keyword>
<evidence type="ECO:0000313" key="5">
    <source>
        <dbReference type="Proteomes" id="UP000075714"/>
    </source>
</evidence>
<reference evidence="5" key="1">
    <citation type="journal article" date="2016" name="Nat. Commun.">
        <title>The Gonium pectorale genome demonstrates co-option of cell cycle regulation during the evolution of multicellularity.</title>
        <authorList>
            <person name="Hanschen E.R."/>
            <person name="Marriage T.N."/>
            <person name="Ferris P.J."/>
            <person name="Hamaji T."/>
            <person name="Toyoda A."/>
            <person name="Fujiyama A."/>
            <person name="Neme R."/>
            <person name="Noguchi H."/>
            <person name="Minakuchi Y."/>
            <person name="Suzuki M."/>
            <person name="Kawai-Toyooka H."/>
            <person name="Smith D.R."/>
            <person name="Sparks H."/>
            <person name="Anderson J."/>
            <person name="Bakaric R."/>
            <person name="Luria V."/>
            <person name="Karger A."/>
            <person name="Kirschner M.W."/>
            <person name="Durand P.M."/>
            <person name="Michod R.E."/>
            <person name="Nozaki H."/>
            <person name="Olson B.J."/>
        </authorList>
    </citation>
    <scope>NUCLEOTIDE SEQUENCE [LARGE SCALE GENOMIC DNA]</scope>
    <source>
        <strain evidence="5">NIES-2863</strain>
    </source>
</reference>
<dbReference type="AlphaFoldDB" id="A0A150GQ80"/>
<name>A0A150GQ80_GONPE</name>
<accession>A0A150GQ80</accession>
<dbReference type="OrthoDB" id="10251809at2759"/>
<dbReference type="Pfam" id="PF24681">
    <property type="entry name" value="Kelch_KLHDC2_KLHL20_DRC7"/>
    <property type="match status" value="1"/>
</dbReference>
<keyword evidence="2" id="KW-0677">Repeat</keyword>
<evidence type="ECO:0000256" key="1">
    <source>
        <dbReference type="ARBA" id="ARBA00022441"/>
    </source>
</evidence>
<dbReference type="PANTHER" id="PTHR46093:SF18">
    <property type="entry name" value="FIBRONECTIN TYPE-III DOMAIN-CONTAINING PROTEIN"/>
    <property type="match status" value="1"/>
</dbReference>
<organism evidence="4 5">
    <name type="scientific">Gonium pectorale</name>
    <name type="common">Green alga</name>
    <dbReference type="NCBI Taxonomy" id="33097"/>
    <lineage>
        <taxon>Eukaryota</taxon>
        <taxon>Viridiplantae</taxon>
        <taxon>Chlorophyta</taxon>
        <taxon>core chlorophytes</taxon>
        <taxon>Chlorophyceae</taxon>
        <taxon>CS clade</taxon>
        <taxon>Chlamydomonadales</taxon>
        <taxon>Volvocaceae</taxon>
        <taxon>Gonium</taxon>
    </lineage>
</organism>
<dbReference type="Gene3D" id="2.120.10.80">
    <property type="entry name" value="Kelch-type beta propeller"/>
    <property type="match status" value="2"/>
</dbReference>
<evidence type="ECO:0000313" key="4">
    <source>
        <dbReference type="EMBL" id="KXZ51500.1"/>
    </source>
</evidence>
<gene>
    <name evidence="4" type="ORF">GPECTOR_12g463</name>
</gene>
<dbReference type="STRING" id="33097.A0A150GQ80"/>
<dbReference type="SUPFAM" id="SSF117281">
    <property type="entry name" value="Kelch motif"/>
    <property type="match status" value="1"/>
</dbReference>
<dbReference type="InterPro" id="IPR015915">
    <property type="entry name" value="Kelch-typ_b-propeller"/>
</dbReference>
<dbReference type="Proteomes" id="UP000075714">
    <property type="component" value="Unassembled WGS sequence"/>
</dbReference>
<dbReference type="PANTHER" id="PTHR46093">
    <property type="entry name" value="ACYL-COA-BINDING DOMAIN-CONTAINING PROTEIN 5"/>
    <property type="match status" value="1"/>
</dbReference>
<protein>
    <submittedName>
        <fullName evidence="4">Uncharacterized protein</fullName>
    </submittedName>
</protein>
<comment type="caution">
    <text evidence="4">The sequence shown here is derived from an EMBL/GenBank/DDBJ whole genome shotgun (WGS) entry which is preliminary data.</text>
</comment>